<dbReference type="Gene3D" id="3.40.30.120">
    <property type="match status" value="1"/>
</dbReference>
<organism evidence="5 6">
    <name type="scientific">Eimeria maxima</name>
    <name type="common">Coccidian parasite</name>
    <dbReference type="NCBI Taxonomy" id="5804"/>
    <lineage>
        <taxon>Eukaryota</taxon>
        <taxon>Sar</taxon>
        <taxon>Alveolata</taxon>
        <taxon>Apicomplexa</taxon>
        <taxon>Conoidasida</taxon>
        <taxon>Coccidia</taxon>
        <taxon>Eucoccidiorida</taxon>
        <taxon>Eimeriorina</taxon>
        <taxon>Eimeriidae</taxon>
        <taxon>Eimeria</taxon>
    </lineage>
</organism>
<evidence type="ECO:0000313" key="5">
    <source>
        <dbReference type="EMBL" id="CDJ61220.1"/>
    </source>
</evidence>
<protein>
    <submittedName>
        <fullName evidence="5">FAD-depdendent monooxygenase, putative</fullName>
    </submittedName>
</protein>
<keyword evidence="6" id="KW-1185">Reference proteome</keyword>
<dbReference type="GO" id="GO:0005739">
    <property type="term" value="C:mitochondrion"/>
    <property type="evidence" value="ECO:0007669"/>
    <property type="project" value="TreeGrafter"/>
</dbReference>
<dbReference type="AlphaFoldDB" id="U6MHU2"/>
<keyword evidence="5" id="KW-0560">Oxidoreductase</keyword>
<dbReference type="OMA" id="PKAHYIT"/>
<feature type="compositionally biased region" description="Low complexity" evidence="3">
    <location>
        <begin position="261"/>
        <end position="271"/>
    </location>
</feature>
<evidence type="ECO:0000256" key="2">
    <source>
        <dbReference type="ARBA" id="ARBA00022827"/>
    </source>
</evidence>
<dbReference type="EMBL" id="HG722032">
    <property type="protein sequence ID" value="CDJ61220.1"/>
    <property type="molecule type" value="Genomic_DNA"/>
</dbReference>
<feature type="domain" description="FAD-binding" evidence="4">
    <location>
        <begin position="552"/>
        <end position="591"/>
    </location>
</feature>
<keyword evidence="2" id="KW-0274">FAD</keyword>
<evidence type="ECO:0000259" key="4">
    <source>
        <dbReference type="Pfam" id="PF01494"/>
    </source>
</evidence>
<dbReference type="PANTHER" id="PTHR43004:SF6">
    <property type="entry name" value="FAD_NAD(P)-BINDING OXIDOREDUCTASE FAMILY PROTEIN"/>
    <property type="match status" value="1"/>
</dbReference>
<dbReference type="InterPro" id="IPR002938">
    <property type="entry name" value="FAD-bd"/>
</dbReference>
<feature type="region of interest" description="Disordered" evidence="3">
    <location>
        <begin position="236"/>
        <end position="271"/>
    </location>
</feature>
<dbReference type="GO" id="GO:0016709">
    <property type="term" value="F:oxidoreductase activity, acting on paired donors, with incorporation or reduction of molecular oxygen, NAD(P)H as one donor, and incorporation of one atom of oxygen"/>
    <property type="evidence" value="ECO:0007669"/>
    <property type="project" value="UniProtKB-ARBA"/>
</dbReference>
<reference evidence="5" key="2">
    <citation type="submission" date="2013-10" db="EMBL/GenBank/DDBJ databases">
        <authorList>
            <person name="Aslett M."/>
        </authorList>
    </citation>
    <scope>NUCLEOTIDE SEQUENCE [LARGE SCALE GENOMIC DNA]</scope>
    <source>
        <strain evidence="5">Weybridge</strain>
    </source>
</reference>
<reference evidence="5" key="1">
    <citation type="submission" date="2013-10" db="EMBL/GenBank/DDBJ databases">
        <title>Genomic analysis of the causative agents of coccidiosis in chickens.</title>
        <authorList>
            <person name="Reid A.J."/>
            <person name="Blake D."/>
            <person name="Billington K."/>
            <person name="Browne H."/>
            <person name="Dunn M."/>
            <person name="Hung S."/>
            <person name="Kawahara F."/>
            <person name="Miranda-Saavedra D."/>
            <person name="Mourier T."/>
            <person name="Nagra H."/>
            <person name="Otto T.D."/>
            <person name="Rawlings N."/>
            <person name="Sanchez A."/>
            <person name="Sanders M."/>
            <person name="Subramaniam C."/>
            <person name="Tay Y."/>
            <person name="Dear P."/>
            <person name="Doerig C."/>
            <person name="Gruber A."/>
            <person name="Parkinson J."/>
            <person name="Shirley M."/>
            <person name="Wan K.L."/>
            <person name="Berriman M."/>
            <person name="Tomley F."/>
            <person name="Pain A."/>
        </authorList>
    </citation>
    <scope>NUCLEOTIDE SEQUENCE [LARGE SCALE GENOMIC DNA]</scope>
    <source>
        <strain evidence="5">Weybridge</strain>
    </source>
</reference>
<evidence type="ECO:0000256" key="3">
    <source>
        <dbReference type="SAM" id="MobiDB-lite"/>
    </source>
</evidence>
<keyword evidence="5" id="KW-0503">Monooxygenase</keyword>
<sequence>MISRSPRILLGGLLRSSGGLLYCSVLLRGTPLEKWMTFSTCASKDGSLHVTSNQERAAAGSSSIRKIHVPVLIVGGGPVGLTMALLLQKGGVPTLLLEQQAAATCLPKAHYITNRSMEIWRQLGHLDQRVDALSPCLNDWRSFIYTTQLTDVGNNYLAAVDHFQGFEEMQSPDGRTTYKETASPCRMTQLSQNLLLPLLYKEAEARASKEWIADLQGGPSGAAIAQEHKEQLHLEGPVQGDRSGWPQQTSKKNPCDTSERQTTGIGQQQQQAPLRLLLSARWEGASQEDTSASSGSSAPSGPVKSVVSVGNSNGGVSLWEITSDILIGSDGAGSRVRQWSGASLVGGPPLQHFLNVTFHSKELAAAIEQQDDCLRRNHSINSKKASVGCYKQGAYRPDEGLGRASWGSAKGPGYEALRRFKNRAMLYYVLGPRCIGVVVCHCFKTGLFVAHIPFFPLSRDDKMLQLGTNEEKGQAAHLIENLAGKRLTDIQIQDVRPWQMVAKVASQYLPGGRLPQAPGNDCHRREKRLSSPGLETQESLLRENGGPWGPLRGRVLLIGDAAHCLPPAGGLGMNLGIADCLNASWKIAQSYHLRQGPFAPRQQQQQQKQQQQKKTHQQADPAGKILRSYEEERRLVAEYTCAVARKNFSSGRCIPEVLGLDWDTAAAAARGLVTASGAVASAIATVAAAAGLRGVAKTAEDATARIAKGALECLMSIGRAKAAFQMHVGPVRSKMLETISVLLSSNETHLGLRFQGVDMGYAYTKSALMRGDKGGPPTLKVSESPWRLVPTSWFGARLPHAPVKAVLHHSENGPPSVYALSTVDLPALAVPSCSYCLLLLSELHESRILAGLSKWRQKQRAAAQECARVSRPRYAASDFVFGISWIAEPVGEVAPPPDWIPGPLEPLKLKPDALAVLGAGPPSARLPLGWRRVTSRPDVKSAFALTVLSTEAQRTIQPEDLLLLVRPDGHIAAIWNARSVEEEVLFSSLDRLF</sequence>
<dbReference type="OrthoDB" id="1716816at2759"/>
<feature type="compositionally biased region" description="Low complexity" evidence="3">
    <location>
        <begin position="291"/>
        <end position="306"/>
    </location>
</feature>
<accession>U6MHU2</accession>
<dbReference type="Gene3D" id="3.30.9.10">
    <property type="entry name" value="D-Amino Acid Oxidase, subunit A, domain 2"/>
    <property type="match status" value="1"/>
</dbReference>
<dbReference type="SUPFAM" id="SSF51905">
    <property type="entry name" value="FAD/NAD(P)-binding domain"/>
    <property type="match status" value="1"/>
</dbReference>
<dbReference type="RefSeq" id="XP_013337870.1">
    <property type="nucleotide sequence ID" value="XM_013482416.1"/>
</dbReference>
<dbReference type="InterPro" id="IPR036188">
    <property type="entry name" value="FAD/NAD-bd_sf"/>
</dbReference>
<dbReference type="Proteomes" id="UP000030763">
    <property type="component" value="Unassembled WGS sequence"/>
</dbReference>
<dbReference type="InterPro" id="IPR050641">
    <property type="entry name" value="RIFMO-like"/>
</dbReference>
<proteinExistence type="predicted"/>
<feature type="domain" description="FAD-binding" evidence="4">
    <location>
        <begin position="69"/>
        <end position="207"/>
    </location>
</feature>
<keyword evidence="1" id="KW-0285">Flavoprotein</keyword>
<name>U6MHU2_EIMMA</name>
<dbReference type="VEuPathDB" id="ToxoDB:EMWEY_00009340"/>
<feature type="region of interest" description="Disordered" evidence="3">
    <location>
        <begin position="515"/>
        <end position="534"/>
    </location>
</feature>
<evidence type="ECO:0000313" key="6">
    <source>
        <dbReference type="Proteomes" id="UP000030763"/>
    </source>
</evidence>
<dbReference type="GeneID" id="25334920"/>
<dbReference type="Pfam" id="PF01494">
    <property type="entry name" value="FAD_binding_3"/>
    <property type="match status" value="2"/>
</dbReference>
<dbReference type="GO" id="GO:0071949">
    <property type="term" value="F:FAD binding"/>
    <property type="evidence" value="ECO:0007669"/>
    <property type="project" value="InterPro"/>
</dbReference>
<gene>
    <name evidence="5" type="ORF">EMWEY_00009340</name>
</gene>
<dbReference type="GO" id="GO:0006744">
    <property type="term" value="P:ubiquinone biosynthetic process"/>
    <property type="evidence" value="ECO:0007669"/>
    <property type="project" value="TreeGrafter"/>
</dbReference>
<dbReference type="Gene3D" id="3.50.50.60">
    <property type="entry name" value="FAD/NAD(P)-binding domain"/>
    <property type="match status" value="2"/>
</dbReference>
<dbReference type="PANTHER" id="PTHR43004">
    <property type="entry name" value="TRK SYSTEM POTASSIUM UPTAKE PROTEIN"/>
    <property type="match status" value="1"/>
</dbReference>
<evidence type="ECO:0000256" key="1">
    <source>
        <dbReference type="ARBA" id="ARBA00022630"/>
    </source>
</evidence>
<feature type="region of interest" description="Disordered" evidence="3">
    <location>
        <begin position="597"/>
        <end position="624"/>
    </location>
</feature>
<feature type="region of interest" description="Disordered" evidence="3">
    <location>
        <begin position="285"/>
        <end position="306"/>
    </location>
</feature>